<evidence type="ECO:0000256" key="10">
    <source>
        <dbReference type="PIRSR" id="PIRSR000615-1"/>
    </source>
</evidence>
<keyword evidence="3" id="KW-0808">Transferase</keyword>
<dbReference type="GO" id="GO:0050793">
    <property type="term" value="P:regulation of developmental process"/>
    <property type="evidence" value="ECO:0007669"/>
    <property type="project" value="UniProtKB-ARBA"/>
</dbReference>
<evidence type="ECO:0000256" key="4">
    <source>
        <dbReference type="ARBA" id="ARBA00022741"/>
    </source>
</evidence>
<keyword evidence="16" id="KW-1133">Transmembrane helix</keyword>
<keyword evidence="7 16" id="KW-0472">Membrane</keyword>
<evidence type="ECO:0000256" key="13">
    <source>
        <dbReference type="PIRSR" id="PIRSR000615-4"/>
    </source>
</evidence>
<evidence type="ECO:0000313" key="20">
    <source>
        <dbReference type="Proteomes" id="UP000318571"/>
    </source>
</evidence>
<evidence type="ECO:0000256" key="2">
    <source>
        <dbReference type="ARBA" id="ARBA00004308"/>
    </source>
</evidence>
<dbReference type="GO" id="GO:0007169">
    <property type="term" value="P:cell surface receptor protein tyrosine kinase signaling pathway"/>
    <property type="evidence" value="ECO:0007669"/>
    <property type="project" value="TreeGrafter"/>
</dbReference>
<reference evidence="19 20" key="1">
    <citation type="journal article" date="2018" name="Nat. Ecol. Evol.">
        <title>Genomic signatures of mitonuclear coevolution across populations of Tigriopus californicus.</title>
        <authorList>
            <person name="Barreto F.S."/>
            <person name="Watson E.T."/>
            <person name="Lima T.G."/>
            <person name="Willett C.S."/>
            <person name="Edmands S."/>
            <person name="Li W."/>
            <person name="Burton R.S."/>
        </authorList>
    </citation>
    <scope>NUCLEOTIDE SEQUENCE [LARGE SCALE GENOMIC DNA]</scope>
    <source>
        <strain evidence="19 20">San Diego</strain>
    </source>
</reference>
<comment type="subcellular location">
    <subcellularLocation>
        <location evidence="2">Endomembrane system</location>
    </subcellularLocation>
    <subcellularLocation>
        <location evidence="1">Membrane</location>
        <topology evidence="1">Single-pass membrane protein</topology>
    </subcellularLocation>
</comment>
<evidence type="ECO:0000256" key="16">
    <source>
        <dbReference type="SAM" id="Phobius"/>
    </source>
</evidence>
<accession>A0A553PI94</accession>
<sequence>MAKFSQCASTLCLVIGVFVHSCRSSDPSEFLTVCNSNLGSLSVAPKSGVALIVGQESDNPTLFITYNDILEFQCESKARNQEVKIIHNELDKRNVILVNVTDFSRHEVSTKIHVNDLTTQGPWNYRNSSIECQTRALGIQSICSTTVLVVRGSDPESCSFNRTLDCNIHPIVTELFASRGMGRINASPFNSVVRYSFYNQSRDAWIECEKVNQNGTNVLENVVDETAVHNIKCPIQVSKPRPVIIRIEKVTNTALGVGTPIFGPPPKSQYSYFSLVVDSFMLSQALDKDDGGDRTMAFIGIALSVVLLAVLAVLAYMCYRNKFAREKISKTSIYSSMVPLKSSQSQGSYVTSDAASMRTETTTDYEKLMNIFNDPMFSEHFFQEITPNEDDNNEKEKPFHAMDKSKLRNILRKQLSGDPSKINPHLSLNQQVNALSYDPKLEIDRENFKIGQLLGSGNFGSVYVGEACGLLHPGSLDTVAIKTVADLLDVSQFSSLMGEMKILTNLDLHLNLVNLLGSCTSLIDQGELWLLIEYCPYGDLKTFIIKNRAQFNNNITGLVSTDFEVRMFLKWAHHIAKGMEYLSSKKIMHGDLAARNILLDDQLIAKVSDFGLSKSMYDSVRYKKEKRHYVPWKWMALEFLCDACFTLKSDVWSYGVLLWEIFSLGQEPYLSQEMDVVIQSIKTGQRLPFPSEVQSLQWAKRIYDTVMVPSWIADPNARISFSEIVSLFESEMFVDELDSYHKLVGEYESVKELLFNHETLSKRNTLSRESSDAVEGHAGLTKIPSDAYHRLFSVEEDASNPNTQTNGYVTVTQVKAKSRNNTDSSTQSTEDVKSRASSDQGYVSHSEMKDRKTSTASSNYVPIQALRRGQ</sequence>
<dbReference type="CDD" id="cd00192">
    <property type="entry name" value="PTKc"/>
    <property type="match status" value="1"/>
</dbReference>
<dbReference type="InterPro" id="IPR011009">
    <property type="entry name" value="Kinase-like_dom_sf"/>
</dbReference>
<feature type="binding site" evidence="11">
    <location>
        <begin position="533"/>
        <end position="539"/>
    </location>
    <ligand>
        <name>ATP</name>
        <dbReference type="ChEBI" id="CHEBI:30616"/>
    </ligand>
</feature>
<dbReference type="InterPro" id="IPR001245">
    <property type="entry name" value="Ser-Thr/Tyr_kinase_cat_dom"/>
</dbReference>
<dbReference type="PROSITE" id="PS00109">
    <property type="entry name" value="PROTEIN_KINASE_TYR"/>
    <property type="match status" value="1"/>
</dbReference>
<evidence type="ECO:0000256" key="6">
    <source>
        <dbReference type="ARBA" id="ARBA00022840"/>
    </source>
</evidence>
<dbReference type="InterPro" id="IPR008266">
    <property type="entry name" value="Tyr_kinase_AS"/>
</dbReference>
<dbReference type="InterPro" id="IPR000719">
    <property type="entry name" value="Prot_kinase_dom"/>
</dbReference>
<evidence type="ECO:0000256" key="12">
    <source>
        <dbReference type="PIRSR" id="PIRSR000615-3"/>
    </source>
</evidence>
<gene>
    <name evidence="19" type="ORF">TCAL_11860</name>
</gene>
<keyword evidence="8" id="KW-0829">Tyrosine-protein kinase</keyword>
<dbReference type="PROSITE" id="PS50011">
    <property type="entry name" value="PROTEIN_KINASE_DOM"/>
    <property type="match status" value="1"/>
</dbReference>
<dbReference type="OrthoDB" id="3256376at2759"/>
<evidence type="ECO:0000313" key="19">
    <source>
        <dbReference type="EMBL" id="TRY77398.1"/>
    </source>
</evidence>
<dbReference type="GO" id="GO:0012505">
    <property type="term" value="C:endomembrane system"/>
    <property type="evidence" value="ECO:0007669"/>
    <property type="project" value="UniProtKB-SubCell"/>
</dbReference>
<evidence type="ECO:0000256" key="7">
    <source>
        <dbReference type="ARBA" id="ARBA00023136"/>
    </source>
</evidence>
<evidence type="ECO:0000256" key="5">
    <source>
        <dbReference type="ARBA" id="ARBA00022777"/>
    </source>
</evidence>
<dbReference type="PANTHER" id="PTHR24416">
    <property type="entry name" value="TYROSINE-PROTEIN KINASE RECEPTOR"/>
    <property type="match status" value="1"/>
</dbReference>
<feature type="region of interest" description="Disordered" evidence="15">
    <location>
        <begin position="813"/>
        <end position="870"/>
    </location>
</feature>
<dbReference type="GO" id="GO:0043235">
    <property type="term" value="C:receptor complex"/>
    <property type="evidence" value="ECO:0007669"/>
    <property type="project" value="TreeGrafter"/>
</dbReference>
<keyword evidence="20" id="KW-1185">Reference proteome</keyword>
<feature type="transmembrane region" description="Helical" evidence="16">
    <location>
        <begin position="296"/>
        <end position="319"/>
    </location>
</feature>
<dbReference type="Proteomes" id="UP000318571">
    <property type="component" value="Chromosome 5"/>
</dbReference>
<dbReference type="GO" id="GO:0004714">
    <property type="term" value="F:transmembrane receptor protein tyrosine kinase activity"/>
    <property type="evidence" value="ECO:0007669"/>
    <property type="project" value="UniProtKB-EC"/>
</dbReference>
<keyword evidence="16" id="KW-0812">Transmembrane</keyword>
<dbReference type="GO" id="GO:0005886">
    <property type="term" value="C:plasma membrane"/>
    <property type="evidence" value="ECO:0007669"/>
    <property type="project" value="TreeGrafter"/>
</dbReference>
<feature type="site" description="Important for interaction with phosphotyrosine-binding proteins" evidence="13">
    <location>
        <position position="740"/>
    </location>
</feature>
<dbReference type="GO" id="GO:0048468">
    <property type="term" value="P:cell development"/>
    <property type="evidence" value="ECO:0007669"/>
    <property type="project" value="UniProtKB-ARBA"/>
</dbReference>
<feature type="binding site" evidence="11">
    <location>
        <position position="595"/>
    </location>
    <ligand>
        <name>ATP</name>
        <dbReference type="ChEBI" id="CHEBI:30616"/>
    </ligand>
</feature>
<feature type="active site" description="Proton acceptor" evidence="10">
    <location>
        <position position="591"/>
    </location>
</feature>
<keyword evidence="12" id="KW-0479">Metal-binding</keyword>
<organism evidence="19 20">
    <name type="scientific">Tigriopus californicus</name>
    <name type="common">Marine copepod</name>
    <dbReference type="NCBI Taxonomy" id="6832"/>
    <lineage>
        <taxon>Eukaryota</taxon>
        <taxon>Metazoa</taxon>
        <taxon>Ecdysozoa</taxon>
        <taxon>Arthropoda</taxon>
        <taxon>Crustacea</taxon>
        <taxon>Multicrustacea</taxon>
        <taxon>Hexanauplia</taxon>
        <taxon>Copepoda</taxon>
        <taxon>Harpacticoida</taxon>
        <taxon>Harpacticidae</taxon>
        <taxon>Tigriopus</taxon>
    </lineage>
</organism>
<dbReference type="GO" id="GO:0046872">
    <property type="term" value="F:metal ion binding"/>
    <property type="evidence" value="ECO:0007669"/>
    <property type="project" value="UniProtKB-KW"/>
</dbReference>
<evidence type="ECO:0000259" key="18">
    <source>
        <dbReference type="PROSITE" id="PS50011"/>
    </source>
</evidence>
<evidence type="ECO:0000256" key="9">
    <source>
        <dbReference type="ARBA" id="ARBA00051243"/>
    </source>
</evidence>
<feature type="binding site" evidence="11">
    <location>
        <begin position="455"/>
        <end position="462"/>
    </location>
    <ligand>
        <name>ATP</name>
        <dbReference type="ChEBI" id="CHEBI:30616"/>
    </ligand>
</feature>
<evidence type="ECO:0000256" key="17">
    <source>
        <dbReference type="SAM" id="SignalP"/>
    </source>
</evidence>
<keyword evidence="17" id="KW-0732">Signal</keyword>
<keyword evidence="12" id="KW-0460">Magnesium</keyword>
<keyword evidence="6 11" id="KW-0067">ATP-binding</keyword>
<dbReference type="GO" id="GO:0005524">
    <property type="term" value="F:ATP binding"/>
    <property type="evidence" value="ECO:0007669"/>
    <property type="project" value="UniProtKB-UniRule"/>
</dbReference>
<dbReference type="GO" id="GO:0030182">
    <property type="term" value="P:neuron differentiation"/>
    <property type="evidence" value="ECO:0007669"/>
    <property type="project" value="UniProtKB-ARBA"/>
</dbReference>
<feature type="chain" id="PRO_5022191732" description="Protein kinase domain-containing protein" evidence="17">
    <location>
        <begin position="25"/>
        <end position="870"/>
    </location>
</feature>
<feature type="signal peptide" evidence="17">
    <location>
        <begin position="1"/>
        <end position="24"/>
    </location>
</feature>
<feature type="compositionally biased region" description="Polar residues" evidence="15">
    <location>
        <begin position="813"/>
        <end position="829"/>
    </location>
</feature>
<dbReference type="AlphaFoldDB" id="A0A553PI94"/>
<dbReference type="Gene3D" id="1.10.510.10">
    <property type="entry name" value="Transferase(Phosphotransferase) domain 1"/>
    <property type="match status" value="1"/>
</dbReference>
<dbReference type="InterPro" id="IPR017441">
    <property type="entry name" value="Protein_kinase_ATP_BS"/>
</dbReference>
<feature type="binding site" evidence="12">
    <location>
        <position position="596"/>
    </location>
    <ligand>
        <name>Mg(2+)</name>
        <dbReference type="ChEBI" id="CHEBI:18420"/>
    </ligand>
</feature>
<feature type="domain" description="Protein kinase" evidence="18">
    <location>
        <begin position="448"/>
        <end position="734"/>
    </location>
</feature>
<comment type="catalytic activity">
    <reaction evidence="9">
        <text>L-tyrosyl-[protein] + ATP = O-phospho-L-tyrosyl-[protein] + ADP + H(+)</text>
        <dbReference type="Rhea" id="RHEA:10596"/>
        <dbReference type="Rhea" id="RHEA-COMP:10136"/>
        <dbReference type="Rhea" id="RHEA-COMP:20101"/>
        <dbReference type="ChEBI" id="CHEBI:15378"/>
        <dbReference type="ChEBI" id="CHEBI:30616"/>
        <dbReference type="ChEBI" id="CHEBI:46858"/>
        <dbReference type="ChEBI" id="CHEBI:61978"/>
        <dbReference type="ChEBI" id="CHEBI:456216"/>
        <dbReference type="EC" id="2.7.10.1"/>
    </reaction>
</comment>
<feature type="binding site" evidence="12">
    <location>
        <position position="609"/>
    </location>
    <ligand>
        <name>Mg(2+)</name>
        <dbReference type="ChEBI" id="CHEBI:18420"/>
    </ligand>
</feature>
<name>A0A553PI94_TIGCA</name>
<dbReference type="PANTHER" id="PTHR24416:SF600">
    <property type="entry name" value="PDGF- AND VEGF-RECEPTOR RELATED, ISOFORM J"/>
    <property type="match status" value="1"/>
</dbReference>
<keyword evidence="5" id="KW-0418">Kinase</keyword>
<dbReference type="EMBL" id="VCGU01000004">
    <property type="protein sequence ID" value="TRY77398.1"/>
    <property type="molecule type" value="Genomic_DNA"/>
</dbReference>
<dbReference type="PROSITE" id="PS00107">
    <property type="entry name" value="PROTEIN_KINASE_ATP"/>
    <property type="match status" value="1"/>
</dbReference>
<evidence type="ECO:0000256" key="11">
    <source>
        <dbReference type="PIRSR" id="PIRSR000615-2"/>
    </source>
</evidence>
<dbReference type="STRING" id="6832.A0A553PI94"/>
<dbReference type="SUPFAM" id="SSF56112">
    <property type="entry name" value="Protein kinase-like (PK-like)"/>
    <property type="match status" value="1"/>
</dbReference>
<evidence type="ECO:0000256" key="3">
    <source>
        <dbReference type="ARBA" id="ARBA00022679"/>
    </source>
</evidence>
<dbReference type="Gene3D" id="3.30.200.20">
    <property type="entry name" value="Phosphorylase Kinase, domain 1"/>
    <property type="match status" value="1"/>
</dbReference>
<evidence type="ECO:0000256" key="1">
    <source>
        <dbReference type="ARBA" id="ARBA00004167"/>
    </source>
</evidence>
<keyword evidence="4 11" id="KW-0547">Nucleotide-binding</keyword>
<dbReference type="GO" id="GO:0051130">
    <property type="term" value="P:positive regulation of cellular component organization"/>
    <property type="evidence" value="ECO:0007669"/>
    <property type="project" value="UniProtKB-ARBA"/>
</dbReference>
<evidence type="ECO:0000256" key="14">
    <source>
        <dbReference type="PROSITE-ProRule" id="PRU10141"/>
    </source>
</evidence>
<dbReference type="Pfam" id="PF07714">
    <property type="entry name" value="PK_Tyr_Ser-Thr"/>
    <property type="match status" value="1"/>
</dbReference>
<evidence type="ECO:0000256" key="8">
    <source>
        <dbReference type="ARBA" id="ARBA00023137"/>
    </source>
</evidence>
<feature type="binding site" evidence="11 14">
    <location>
        <position position="482"/>
    </location>
    <ligand>
        <name>ATP</name>
        <dbReference type="ChEBI" id="CHEBI:30616"/>
    </ligand>
</feature>
<protein>
    <recommendedName>
        <fullName evidence="18">Protein kinase domain-containing protein</fullName>
    </recommendedName>
</protein>
<dbReference type="InterPro" id="IPR050122">
    <property type="entry name" value="RTK"/>
</dbReference>
<dbReference type="PRINTS" id="PR00109">
    <property type="entry name" value="TYRKINASE"/>
</dbReference>
<proteinExistence type="predicted"/>
<dbReference type="FunFam" id="1.10.510.10:FF:001512">
    <property type="entry name" value="Receptor tyrosine-protein kinase erbB-2"/>
    <property type="match status" value="1"/>
</dbReference>
<comment type="caution">
    <text evidence="19">The sequence shown here is derived from an EMBL/GenBank/DDBJ whole genome shotgun (WGS) entry which is preliminary data.</text>
</comment>
<evidence type="ECO:0000256" key="15">
    <source>
        <dbReference type="SAM" id="MobiDB-lite"/>
    </source>
</evidence>